<evidence type="ECO:0000313" key="2">
    <source>
        <dbReference type="Proteomes" id="UP000237662"/>
    </source>
</evidence>
<comment type="caution">
    <text evidence="1">The sequence shown here is derived from an EMBL/GenBank/DDBJ whole genome shotgun (WGS) entry which is preliminary data.</text>
</comment>
<name>A0A2S6I0X6_9BACT</name>
<dbReference type="Proteomes" id="UP000237662">
    <property type="component" value="Unassembled WGS sequence"/>
</dbReference>
<reference evidence="1 2" key="1">
    <citation type="submission" date="2018-02" db="EMBL/GenBank/DDBJ databases">
        <title>Genomic Encyclopedia of Archaeal and Bacterial Type Strains, Phase II (KMG-II): from individual species to whole genera.</title>
        <authorList>
            <person name="Goeker M."/>
        </authorList>
    </citation>
    <scope>NUCLEOTIDE SEQUENCE [LARGE SCALE GENOMIC DNA]</scope>
    <source>
        <strain evidence="1 2">DSM 29526</strain>
    </source>
</reference>
<proteinExistence type="predicted"/>
<evidence type="ECO:0008006" key="3">
    <source>
        <dbReference type="Google" id="ProtNLM"/>
    </source>
</evidence>
<organism evidence="1 2">
    <name type="scientific">Neolewinella xylanilytica</name>
    <dbReference type="NCBI Taxonomy" id="1514080"/>
    <lineage>
        <taxon>Bacteria</taxon>
        <taxon>Pseudomonadati</taxon>
        <taxon>Bacteroidota</taxon>
        <taxon>Saprospiria</taxon>
        <taxon>Saprospirales</taxon>
        <taxon>Lewinellaceae</taxon>
        <taxon>Neolewinella</taxon>
    </lineage>
</organism>
<evidence type="ECO:0000313" key="1">
    <source>
        <dbReference type="EMBL" id="PPK84596.1"/>
    </source>
</evidence>
<dbReference type="SUPFAM" id="SSF55729">
    <property type="entry name" value="Acyl-CoA N-acyltransferases (Nat)"/>
    <property type="match status" value="1"/>
</dbReference>
<keyword evidence="2" id="KW-1185">Reference proteome</keyword>
<dbReference type="AlphaFoldDB" id="A0A2S6I0X6"/>
<sequence length="131" mass="14415">MLPIPAILQDDLVRLRPLQAEDRPAGFAVARDPELWQQHRSSDRHREPVFRQFFAGNLASGEVLVIEDRPTGHARLAPVPGRADAVETGDNFRSHRAKRQIGGLPVPAAGPLATLRKDAPDYTSYVILPAP</sequence>
<dbReference type="Gene3D" id="3.40.630.30">
    <property type="match status" value="1"/>
</dbReference>
<protein>
    <recommendedName>
        <fullName evidence="3">Acetyltransferase (GNAT) family protein</fullName>
    </recommendedName>
</protein>
<gene>
    <name evidence="1" type="ORF">CLV84_3758</name>
</gene>
<accession>A0A2S6I0X6</accession>
<dbReference type="InterPro" id="IPR016181">
    <property type="entry name" value="Acyl_CoA_acyltransferase"/>
</dbReference>
<dbReference type="EMBL" id="PTJC01000007">
    <property type="protein sequence ID" value="PPK84596.1"/>
    <property type="molecule type" value="Genomic_DNA"/>
</dbReference>